<feature type="domain" description="GST N-terminal" evidence="2">
    <location>
        <begin position="9"/>
        <end position="81"/>
    </location>
</feature>
<dbReference type="STRING" id="1081102.A0A168AF72"/>
<dbReference type="SUPFAM" id="SSF52833">
    <property type="entry name" value="Thioredoxin-like"/>
    <property type="match status" value="1"/>
</dbReference>
<name>A0A168AF72_9HYPO</name>
<gene>
    <name evidence="4" type="ORF">SPI_00853</name>
</gene>
<dbReference type="CDD" id="cd00570">
    <property type="entry name" value="GST_N_family"/>
    <property type="match status" value="1"/>
</dbReference>
<dbReference type="Pfam" id="PF25907">
    <property type="entry name" value="DUF7962"/>
    <property type="match status" value="1"/>
</dbReference>
<dbReference type="Proteomes" id="UP000076874">
    <property type="component" value="Unassembled WGS sequence"/>
</dbReference>
<dbReference type="InterPro" id="IPR036249">
    <property type="entry name" value="Thioredoxin-like_sf"/>
</dbReference>
<dbReference type="InterPro" id="IPR004045">
    <property type="entry name" value="Glutathione_S-Trfase_N"/>
</dbReference>
<evidence type="ECO:0000313" key="5">
    <source>
        <dbReference type="Proteomes" id="UP000076874"/>
    </source>
</evidence>
<dbReference type="AlphaFoldDB" id="A0A168AF72"/>
<accession>A0A168AF72</accession>
<dbReference type="InterPro" id="IPR058268">
    <property type="entry name" value="DUF7962"/>
</dbReference>
<feature type="domain" description="DUF7962" evidence="3">
    <location>
        <begin position="127"/>
        <end position="234"/>
    </location>
</feature>
<feature type="compositionally biased region" description="Low complexity" evidence="1">
    <location>
        <begin position="372"/>
        <end position="383"/>
    </location>
</feature>
<dbReference type="OrthoDB" id="202840at2759"/>
<evidence type="ECO:0000259" key="2">
    <source>
        <dbReference type="Pfam" id="PF13417"/>
    </source>
</evidence>
<evidence type="ECO:0000313" key="4">
    <source>
        <dbReference type="EMBL" id="OAA68658.1"/>
    </source>
</evidence>
<keyword evidence="5" id="KW-1185">Reference proteome</keyword>
<dbReference type="EMBL" id="AZHD01000001">
    <property type="protein sequence ID" value="OAA68658.1"/>
    <property type="molecule type" value="Genomic_DNA"/>
</dbReference>
<evidence type="ECO:0000259" key="3">
    <source>
        <dbReference type="Pfam" id="PF25907"/>
    </source>
</evidence>
<proteinExistence type="predicted"/>
<organism evidence="4 5">
    <name type="scientific">Niveomyces insectorum RCEF 264</name>
    <dbReference type="NCBI Taxonomy" id="1081102"/>
    <lineage>
        <taxon>Eukaryota</taxon>
        <taxon>Fungi</taxon>
        <taxon>Dikarya</taxon>
        <taxon>Ascomycota</taxon>
        <taxon>Pezizomycotina</taxon>
        <taxon>Sordariomycetes</taxon>
        <taxon>Hypocreomycetidae</taxon>
        <taxon>Hypocreales</taxon>
        <taxon>Cordycipitaceae</taxon>
        <taxon>Niveomyces</taxon>
    </lineage>
</organism>
<reference evidence="4 5" key="1">
    <citation type="journal article" date="2016" name="Genome Biol. Evol.">
        <title>Divergent and convergent evolution of fungal pathogenicity.</title>
        <authorList>
            <person name="Shang Y."/>
            <person name="Xiao G."/>
            <person name="Zheng P."/>
            <person name="Cen K."/>
            <person name="Zhan S."/>
            <person name="Wang C."/>
        </authorList>
    </citation>
    <scope>NUCLEOTIDE SEQUENCE [LARGE SCALE GENOMIC DNA]</scope>
    <source>
        <strain evidence="4 5">RCEF 264</strain>
    </source>
</reference>
<sequence>MTEAPQIILYHYAYSPFARRVQWYLLLRGLPYSECLQPPTMPRPDLRLLGVRHRRIPVLAIGRDVYMDSRLILRKLEQIASPSLPPLLGITAAAGLSSSSSSSSPELLALERLLDVLTVDGTLFANAGRLIPDSVPLLKDPAFHKDRADFMGAPMFPHHPLGDRARNSNHVSPSSSDLRRAEALVEIRHAAALLETTMLADGRDWILRTAAPSLADIEAIWPFHWLASMPGAFDVGGGGGGGSSSRSAASAPQAGLSREQYPRLLAWVDRFNTVLRAARKAREPPVPRLDGPTAAAAVWAAPFHEVQPDSNGDNDYVDPSDPVARVSGLRAGQRVVVWPTDTGASGRDVGRLVRLTADEVVLAIGPSEDRSSSSSSSGTSSLSIHLHAPRHGFRVRPFDEADEAKL</sequence>
<evidence type="ECO:0000256" key="1">
    <source>
        <dbReference type="SAM" id="MobiDB-lite"/>
    </source>
</evidence>
<comment type="caution">
    <text evidence="4">The sequence shown here is derived from an EMBL/GenBank/DDBJ whole genome shotgun (WGS) entry which is preliminary data.</text>
</comment>
<protein>
    <submittedName>
        <fullName evidence="4">Thioredoxin-like fold protein</fullName>
    </submittedName>
</protein>
<dbReference type="Gene3D" id="3.40.30.110">
    <property type="match status" value="2"/>
</dbReference>
<dbReference type="Pfam" id="PF13417">
    <property type="entry name" value="GST_N_3"/>
    <property type="match status" value="1"/>
</dbReference>
<feature type="region of interest" description="Disordered" evidence="1">
    <location>
        <begin position="366"/>
        <end position="386"/>
    </location>
</feature>